<feature type="domain" description="PEP-utilising enzyme mobile" evidence="4">
    <location>
        <begin position="134"/>
        <end position="204"/>
    </location>
</feature>
<dbReference type="Pfam" id="PF00391">
    <property type="entry name" value="PEP-utilizers"/>
    <property type="match status" value="1"/>
</dbReference>
<dbReference type="Proteomes" id="UP000178851">
    <property type="component" value="Unassembled WGS sequence"/>
</dbReference>
<dbReference type="InterPro" id="IPR008279">
    <property type="entry name" value="PEP-util_enz_mobile_dom"/>
</dbReference>
<protein>
    <recommendedName>
        <fullName evidence="4">PEP-utilising enzyme mobile domain-containing protein</fullName>
    </recommendedName>
</protein>
<dbReference type="GO" id="GO:0008986">
    <property type="term" value="F:pyruvate, water dikinase activity"/>
    <property type="evidence" value="ECO:0007669"/>
    <property type="project" value="InterPro"/>
</dbReference>
<dbReference type="PROSITE" id="PS00370">
    <property type="entry name" value="PEP_ENZYMES_PHOS_SITE"/>
    <property type="match status" value="1"/>
</dbReference>
<gene>
    <name evidence="5" type="ORF">A2627_01680</name>
</gene>
<name>A0A1F7YEJ5_9BACT</name>
<keyword evidence="3" id="KW-0067">ATP-binding</keyword>
<evidence type="ECO:0000256" key="1">
    <source>
        <dbReference type="ARBA" id="ARBA00007837"/>
    </source>
</evidence>
<proteinExistence type="inferred from homology"/>
<comment type="similarity">
    <text evidence="1">Belongs to the PEP-utilizing enzyme family.</text>
</comment>
<evidence type="ECO:0000259" key="4">
    <source>
        <dbReference type="Pfam" id="PF00391"/>
    </source>
</evidence>
<dbReference type="InterPro" id="IPR036637">
    <property type="entry name" value="Phosphohistidine_dom_sf"/>
</dbReference>
<comment type="caution">
    <text evidence="5">The sequence shown here is derived from an EMBL/GenBank/DDBJ whole genome shotgun (WGS) entry which is preliminary data.</text>
</comment>
<evidence type="ECO:0000256" key="2">
    <source>
        <dbReference type="ARBA" id="ARBA00022741"/>
    </source>
</evidence>
<dbReference type="GO" id="GO:0005524">
    <property type="term" value="F:ATP binding"/>
    <property type="evidence" value="ECO:0007669"/>
    <property type="project" value="UniProtKB-KW"/>
</dbReference>
<evidence type="ECO:0000313" key="6">
    <source>
        <dbReference type="Proteomes" id="UP000178851"/>
    </source>
</evidence>
<evidence type="ECO:0000313" key="5">
    <source>
        <dbReference type="EMBL" id="OGM25764.1"/>
    </source>
</evidence>
<sequence>MRTFTTEASDELFYTAKLKLFKEVAKRLDLTLAEVVMLSSDEITLALKGQLESMNKLIIDRLAGFAIVWLEADCFVLSGKEALELQDCVSKKVVPVDTNKNLKDGEVRGRTASLGKVTGRVKVLLDHRDAHKVEKGDVLVASMTTPDYVLAMEKAIAFVTDEGGITCHAAIVAREFGVPCIVGTGNATKVLRDGQTVEVDANGGVVKVIGQ</sequence>
<dbReference type="SUPFAM" id="SSF52009">
    <property type="entry name" value="Phosphohistidine domain"/>
    <property type="match status" value="1"/>
</dbReference>
<dbReference type="PANTHER" id="PTHR43030:SF1">
    <property type="entry name" value="PHOSPHOENOLPYRUVATE SYNTHASE"/>
    <property type="match status" value="1"/>
</dbReference>
<dbReference type="PANTHER" id="PTHR43030">
    <property type="entry name" value="PHOSPHOENOLPYRUVATE SYNTHASE"/>
    <property type="match status" value="1"/>
</dbReference>
<dbReference type="InterPro" id="IPR018274">
    <property type="entry name" value="PEP_util_AS"/>
</dbReference>
<reference evidence="5 6" key="1">
    <citation type="journal article" date="2016" name="Nat. Commun.">
        <title>Thousands of microbial genomes shed light on interconnected biogeochemical processes in an aquifer system.</title>
        <authorList>
            <person name="Anantharaman K."/>
            <person name="Brown C.T."/>
            <person name="Hug L.A."/>
            <person name="Sharon I."/>
            <person name="Castelle C.J."/>
            <person name="Probst A.J."/>
            <person name="Thomas B.C."/>
            <person name="Singh A."/>
            <person name="Wilkins M.J."/>
            <person name="Karaoz U."/>
            <person name="Brodie E.L."/>
            <person name="Williams K.H."/>
            <person name="Hubbard S.S."/>
            <person name="Banfield J.F."/>
        </authorList>
    </citation>
    <scope>NUCLEOTIDE SEQUENCE [LARGE SCALE GENOMIC DNA]</scope>
</reference>
<keyword evidence="2" id="KW-0547">Nucleotide-binding</keyword>
<accession>A0A1F7YEJ5</accession>
<dbReference type="Gene3D" id="3.50.30.10">
    <property type="entry name" value="Phosphohistidine domain"/>
    <property type="match status" value="1"/>
</dbReference>
<organism evidence="5 6">
    <name type="scientific">Candidatus Woesebacteria bacterium RIFCSPHIGHO2_01_FULL_39_28</name>
    <dbReference type="NCBI Taxonomy" id="1802496"/>
    <lineage>
        <taxon>Bacteria</taxon>
        <taxon>Candidatus Woeseibacteriota</taxon>
    </lineage>
</organism>
<dbReference type="AlphaFoldDB" id="A0A1F7YEJ5"/>
<evidence type="ECO:0000256" key="3">
    <source>
        <dbReference type="ARBA" id="ARBA00022840"/>
    </source>
</evidence>
<dbReference type="InterPro" id="IPR006319">
    <property type="entry name" value="PEP_synth"/>
</dbReference>
<dbReference type="EMBL" id="MGGI01000020">
    <property type="protein sequence ID" value="OGM25764.1"/>
    <property type="molecule type" value="Genomic_DNA"/>
</dbReference>